<dbReference type="InterPro" id="IPR041667">
    <property type="entry name" value="Cupin_8"/>
</dbReference>
<dbReference type="PANTHER" id="PTHR12461:SF105">
    <property type="entry name" value="HYPOXIA-INDUCIBLE FACTOR 1-ALPHA INHIBITOR"/>
    <property type="match status" value="1"/>
</dbReference>
<evidence type="ECO:0000259" key="1">
    <source>
        <dbReference type="PROSITE" id="PS51184"/>
    </source>
</evidence>
<dbReference type="Gene3D" id="2.60.120.10">
    <property type="entry name" value="Jelly Rolls"/>
    <property type="match status" value="1"/>
</dbReference>
<evidence type="ECO:0000313" key="2">
    <source>
        <dbReference type="EMBL" id="SBV37347.1"/>
    </source>
</evidence>
<feature type="domain" description="JmjC" evidence="1">
    <location>
        <begin position="114"/>
        <end position="271"/>
    </location>
</feature>
<organism evidence="2">
    <name type="scientific">uncultured Stenotrophomonas sp</name>
    <dbReference type="NCBI Taxonomy" id="165438"/>
    <lineage>
        <taxon>Bacteria</taxon>
        <taxon>Pseudomonadati</taxon>
        <taxon>Pseudomonadota</taxon>
        <taxon>Gammaproteobacteria</taxon>
        <taxon>Lysobacterales</taxon>
        <taxon>Lysobacteraceae</taxon>
        <taxon>Stenotrophomonas</taxon>
        <taxon>environmental samples</taxon>
    </lineage>
</organism>
<gene>
    <name evidence="2" type="ORF">STPYR_12277</name>
</gene>
<dbReference type="PROSITE" id="PS51184">
    <property type="entry name" value="JMJC"/>
    <property type="match status" value="1"/>
</dbReference>
<dbReference type="AlphaFoldDB" id="A0A1Y5QAG3"/>
<dbReference type="PANTHER" id="PTHR12461">
    <property type="entry name" value="HYPOXIA-INDUCIBLE FACTOR 1 ALPHA INHIBITOR-RELATED"/>
    <property type="match status" value="1"/>
</dbReference>
<name>A0A1Y5QAG3_9GAMM</name>
<protein>
    <submittedName>
        <fullName evidence="2">Pass1-related protein</fullName>
    </submittedName>
</protein>
<dbReference type="SMART" id="SM00558">
    <property type="entry name" value="JmjC"/>
    <property type="match status" value="1"/>
</dbReference>
<dbReference type="InterPro" id="IPR014710">
    <property type="entry name" value="RmlC-like_jellyroll"/>
</dbReference>
<dbReference type="EMBL" id="FLTS01000001">
    <property type="protein sequence ID" value="SBV37347.1"/>
    <property type="molecule type" value="Genomic_DNA"/>
</dbReference>
<accession>A0A1Y5QAG3</accession>
<dbReference type="Pfam" id="PF13621">
    <property type="entry name" value="Cupin_8"/>
    <property type="match status" value="1"/>
</dbReference>
<reference evidence="2" key="1">
    <citation type="submission" date="2016-03" db="EMBL/GenBank/DDBJ databases">
        <authorList>
            <person name="Ploux O."/>
        </authorList>
    </citation>
    <scope>NUCLEOTIDE SEQUENCE</scope>
    <source>
        <strain evidence="2">UC10</strain>
    </source>
</reference>
<sequence>MLPLPDPSPIAETGAQTPLEEIFASPQPQVIRGLVAHWPLVAAAASDHEAVAYLKRFANDALPAIATVAPPEAGGRIFYDDAFGGFNFRREQVPLTTALNTLLKYRGQPDAPTIYLGATTCDTWLPGLRAANPIDLGARDALASIWIGNRSRVPAHQDLPDNLACVAAGHRRFTLFPPHQLPNLYVGPLDFTPAGQPVSLVDMTAPDLERFPRFAEAWRHAQVAELGPGDALFIPSMWWHHIQALDDFNVLLNYWWRTTPDYMDTPVNALMLAILCLRDLPAEQRASWQEVFRHYVFEFDAEQVTGHIPEHARHVLGELDSDKAAHLRAHLLQRLDR</sequence>
<proteinExistence type="predicted"/>
<dbReference type="InterPro" id="IPR003347">
    <property type="entry name" value="JmjC_dom"/>
</dbReference>
<dbReference type="SUPFAM" id="SSF51197">
    <property type="entry name" value="Clavaminate synthase-like"/>
    <property type="match status" value="1"/>
</dbReference>